<reference evidence="5 6" key="1">
    <citation type="journal article" date="2015" name="Proc. Natl. Acad. Sci. U.S.A.">
        <title>Cultivation of a human-associated TM7 phylotype reveals a reduced genome and epibiotic parasitic lifestyle.</title>
        <authorList>
            <person name="He X."/>
            <person name="McLean J.S."/>
            <person name="Edlund A."/>
            <person name="Yooseph S."/>
            <person name="Hall A.P."/>
            <person name="Liu S.Y."/>
            <person name="Dorrestein P.C."/>
            <person name="Esquenazi E."/>
            <person name="Hunter R.C."/>
            <person name="Cheng G."/>
            <person name="Nelson K.E."/>
            <person name="Lux R."/>
            <person name="Shi W."/>
        </authorList>
    </citation>
    <scope>NUCLEOTIDE SEQUENCE [LARGE SCALE GENOMIC DNA]</scope>
    <source>
        <strain evidence="5 6">TM7x</strain>
    </source>
</reference>
<dbReference type="GO" id="GO:1904680">
    <property type="term" value="F:peptide transmembrane transporter activity"/>
    <property type="evidence" value="ECO:0007669"/>
    <property type="project" value="TreeGrafter"/>
</dbReference>
<evidence type="ECO:0000313" key="6">
    <source>
        <dbReference type="Proteomes" id="UP000030902"/>
    </source>
</evidence>
<dbReference type="Gene3D" id="3.10.105.10">
    <property type="entry name" value="Dipeptide-binding Protein, Domain 3"/>
    <property type="match status" value="1"/>
</dbReference>
<dbReference type="InterPro" id="IPR000914">
    <property type="entry name" value="SBP_5_dom"/>
</dbReference>
<dbReference type="PIRSF" id="PIRSF002741">
    <property type="entry name" value="MppA"/>
    <property type="match status" value="1"/>
</dbReference>
<proteinExistence type="inferred from homology"/>
<feature type="domain" description="Solute-binding protein family 5" evidence="4">
    <location>
        <begin position="131"/>
        <end position="500"/>
    </location>
</feature>
<dbReference type="Proteomes" id="UP000030902">
    <property type="component" value="Chromosome"/>
</dbReference>
<dbReference type="GO" id="GO:0043190">
    <property type="term" value="C:ATP-binding cassette (ABC) transporter complex"/>
    <property type="evidence" value="ECO:0007669"/>
    <property type="project" value="InterPro"/>
</dbReference>
<keyword evidence="6" id="KW-1185">Reference proteome</keyword>
<dbReference type="Pfam" id="PF00496">
    <property type="entry name" value="SBP_bac_5"/>
    <property type="match status" value="1"/>
</dbReference>
<protein>
    <recommendedName>
        <fullName evidence="4">Solute-binding protein family 5 domain-containing protein</fullName>
    </recommendedName>
</protein>
<organism evidence="5 6">
    <name type="scientific">Candidatus Nanosynbacter lyticus</name>
    <dbReference type="NCBI Taxonomy" id="2093824"/>
    <lineage>
        <taxon>Bacteria</taxon>
        <taxon>Candidatus Saccharimonadota</taxon>
        <taxon>Candidatus Saccharimonadia</taxon>
        <taxon>Candidatus Nanosynbacterales</taxon>
        <taxon>Candidatus Nanosynbacteraceae</taxon>
        <taxon>Candidatus Nanosynbacter</taxon>
    </lineage>
</organism>
<dbReference type="Gene3D" id="3.40.190.10">
    <property type="entry name" value="Periplasmic binding protein-like II"/>
    <property type="match status" value="1"/>
</dbReference>
<accession>A0A6S4GSE5</accession>
<name>A0A6S4GSE5_9BACT</name>
<dbReference type="PANTHER" id="PTHR30290:SF9">
    <property type="entry name" value="OLIGOPEPTIDE-BINDING PROTEIN APPA"/>
    <property type="match status" value="1"/>
</dbReference>
<dbReference type="InterPro" id="IPR039424">
    <property type="entry name" value="SBP_5"/>
</dbReference>
<dbReference type="GO" id="GO:0015833">
    <property type="term" value="P:peptide transport"/>
    <property type="evidence" value="ECO:0007669"/>
    <property type="project" value="TreeGrafter"/>
</dbReference>
<dbReference type="InterPro" id="IPR030678">
    <property type="entry name" value="Peptide/Ni-bd"/>
</dbReference>
<keyword evidence="3" id="KW-0732">Signal</keyword>
<dbReference type="Gene3D" id="3.90.76.10">
    <property type="entry name" value="Dipeptide-binding Protein, Domain 1"/>
    <property type="match status" value="1"/>
</dbReference>
<dbReference type="CDD" id="cd08513">
    <property type="entry name" value="PBP2_thermophilic_Hb8_like"/>
    <property type="match status" value="1"/>
</dbReference>
<evidence type="ECO:0000313" key="5">
    <source>
        <dbReference type="EMBL" id="AJA06873.1"/>
    </source>
</evidence>
<dbReference type="GO" id="GO:0042597">
    <property type="term" value="C:periplasmic space"/>
    <property type="evidence" value="ECO:0007669"/>
    <property type="project" value="UniProtKB-ARBA"/>
</dbReference>
<comment type="similarity">
    <text evidence="1">Belongs to the bacterial solute-binding protein 5 family.</text>
</comment>
<dbReference type="PANTHER" id="PTHR30290">
    <property type="entry name" value="PERIPLASMIC BINDING COMPONENT OF ABC TRANSPORTER"/>
    <property type="match status" value="1"/>
</dbReference>
<sequence>MSSDKSSWNRFARLKVSRKGVNKRLRKIEKGSLRHAHKFVMSRLDRLANVRRRVSIWVALVLVMIGVSAVQWHISRNSFTTMTYASGGSYSEGVLGPLENLNPIFAKTSAEKSATKLLFSSLYRYDSTGNIKTDLADGVKVNYKETEYTVKLKKNLKWSDGYDLTINDVIFTLKLLANPEVGAEISGWRSIKFEKVSEDSVKFILPASYSPFVHALTFPIVPEHALKDVKPSNLREHDFSKAPISSGPFAFRLLQNVTSDGSKKVLYLQSNGNYYGGTAKLDRFQLYVYPTQDDIVKSLRTREITGTSELIYNDQPAEVKSMYAAESHSLNNGVYALFNNNSQFLQSKSVRQALALSVDTGKLRQSLSSSIEELSGPILNKFLGKASQPLGYDTKKAKSLLDAEGWKVVDNARQKENVKLKLNMVALKNNNYEKAAQYLAQVWRNELNIEVDVKVIDPNDASQNILQTILQPRNFDVLIYELSLGGDPDVYAYWHSSQATNNGLNFSNYNNAVADDALESGRSKLSLKQRSDRYEKFANTWKTDAPAIALYQPKFDYIHIRSVRVLDEKTEVVNPVDRYVDVQYWAAEKQSVYKTP</sequence>
<evidence type="ECO:0000256" key="3">
    <source>
        <dbReference type="ARBA" id="ARBA00022729"/>
    </source>
</evidence>
<evidence type="ECO:0000256" key="1">
    <source>
        <dbReference type="ARBA" id="ARBA00005695"/>
    </source>
</evidence>
<dbReference type="SUPFAM" id="SSF53850">
    <property type="entry name" value="Periplasmic binding protein-like II"/>
    <property type="match status" value="1"/>
</dbReference>
<dbReference type="AlphaFoldDB" id="A0A6S4GSE5"/>
<dbReference type="RefSeq" id="WP_039327650.1">
    <property type="nucleotide sequence ID" value="NZ_CP007496.1"/>
</dbReference>
<keyword evidence="2" id="KW-0813">Transport</keyword>
<gene>
    <name evidence="5" type="ORF">TM7x_02705</name>
</gene>
<evidence type="ECO:0000259" key="4">
    <source>
        <dbReference type="Pfam" id="PF00496"/>
    </source>
</evidence>
<dbReference type="KEGG" id="sox:TM7x_02705"/>
<evidence type="ECO:0000256" key="2">
    <source>
        <dbReference type="ARBA" id="ARBA00022448"/>
    </source>
</evidence>
<dbReference type="EMBL" id="CP007496">
    <property type="protein sequence ID" value="AJA06873.1"/>
    <property type="molecule type" value="Genomic_DNA"/>
</dbReference>